<dbReference type="PROSITE" id="PS51257">
    <property type="entry name" value="PROKAR_LIPOPROTEIN"/>
    <property type="match status" value="1"/>
</dbReference>
<accession>A0A3B1C162</accession>
<dbReference type="Gene3D" id="2.60.120.560">
    <property type="entry name" value="Exo-inulinase, domain 1"/>
    <property type="match status" value="1"/>
</dbReference>
<name>A0A3B1C162_9ZZZZ</name>
<sequence length="241" mass="27052">MKVLSVILLSVLLFISCNQTKNNNAKVTNEKKGAVKDAAQNITIDTTFNFENYEVGKIPPGWAQYYTGKVPKTDWKIVDDNGNKVLAQLSEQNLRGHFNEIVYDGLAAKNVELSVRIKGIKGKRDQGGGFVWRFIDANNHYIVRENPLEDNVVLYKMENGVRTDLPLVGKGRTYGVDVAPLGNGWNDLKLIVVDDLFTVYLNGKQLFQVKDETFKNAGKVGLWTKADAVSYFDDFQVKSIK</sequence>
<protein>
    <recommendedName>
        <fullName evidence="2">3-keto-disaccharide hydrolase domain-containing protein</fullName>
    </recommendedName>
</protein>
<dbReference type="AlphaFoldDB" id="A0A3B1C162"/>
<evidence type="ECO:0000313" key="1">
    <source>
        <dbReference type="EMBL" id="VAX21832.1"/>
    </source>
</evidence>
<evidence type="ECO:0008006" key="2">
    <source>
        <dbReference type="Google" id="ProtNLM"/>
    </source>
</evidence>
<reference evidence="1" key="1">
    <citation type="submission" date="2018-06" db="EMBL/GenBank/DDBJ databases">
        <authorList>
            <person name="Zhirakovskaya E."/>
        </authorList>
    </citation>
    <scope>NUCLEOTIDE SEQUENCE</scope>
</reference>
<organism evidence="1">
    <name type="scientific">hydrothermal vent metagenome</name>
    <dbReference type="NCBI Taxonomy" id="652676"/>
    <lineage>
        <taxon>unclassified sequences</taxon>
        <taxon>metagenomes</taxon>
        <taxon>ecological metagenomes</taxon>
    </lineage>
</organism>
<dbReference type="EMBL" id="UOGD01000206">
    <property type="protein sequence ID" value="VAX21832.1"/>
    <property type="molecule type" value="Genomic_DNA"/>
</dbReference>
<gene>
    <name evidence="1" type="ORF">MNBD_IGNAVI01-564</name>
</gene>
<proteinExistence type="predicted"/>